<keyword evidence="9" id="KW-0965">Cell junction</keyword>
<dbReference type="GO" id="GO:0002729">
    <property type="term" value="P:positive regulation of natural killer cell cytokine production"/>
    <property type="evidence" value="ECO:0007669"/>
    <property type="project" value="Ensembl"/>
</dbReference>
<name>A0A8D0GQY1_SPHPU</name>
<dbReference type="SMART" id="SM00406">
    <property type="entry name" value="IGv"/>
    <property type="match status" value="2"/>
</dbReference>
<dbReference type="InterPro" id="IPR042842">
    <property type="entry name" value="CD226"/>
</dbReference>
<keyword evidence="10 14" id="KW-1133">Transmembrane helix</keyword>
<reference evidence="16" key="1">
    <citation type="submission" date="2025-08" db="UniProtKB">
        <authorList>
            <consortium name="Ensembl"/>
        </authorList>
    </citation>
    <scope>IDENTIFICATION</scope>
</reference>
<dbReference type="GO" id="GO:0007155">
    <property type="term" value="P:cell adhesion"/>
    <property type="evidence" value="ECO:0007669"/>
    <property type="project" value="UniProtKB-KW"/>
</dbReference>
<protein>
    <submittedName>
        <fullName evidence="16">CD226 molecule</fullName>
    </submittedName>
</protein>
<feature type="transmembrane region" description="Helical" evidence="14">
    <location>
        <begin position="262"/>
        <end position="287"/>
    </location>
</feature>
<dbReference type="AlphaFoldDB" id="A0A8D0GQY1"/>
<evidence type="ECO:0000256" key="13">
    <source>
        <dbReference type="ARBA" id="ARBA00023180"/>
    </source>
</evidence>
<evidence type="ECO:0000256" key="1">
    <source>
        <dbReference type="ARBA" id="ARBA00004251"/>
    </source>
</evidence>
<sequence length="366" mass="41013">MIILHSNLLFSEMDYLPLLLVALQIYKTAVEGDFVDATVRLTNSMTLECIYPEGNNISQMSWFKRNKRVKDKIAVFKPSYDAYIEEKYKGRVSFVSSAPKDRSLTLIKTTPADTGLYFCSVHAFPDGIWEKVIQVVQSDGFEIPVQPTHHVATKPGENVTLTCHIGSSVQLVKWERIKTDQRDTIVVCNLSSTLKIYGSDYEERIAVDCGRHANSTIVLQNVTASDSGIYHCHRYSTATRGNKSDVINLTVISATLDHEKHILLIAGAAAASILLLLIILIIIAVRVHRRKKKKRRIMMALSKALYSTQTRATHIDCGDDVVLMGSVSPRCFKLYCFGSIIVKKYDEMKKVRTEAIHLISTGKNAT</sequence>
<dbReference type="Pfam" id="PF07686">
    <property type="entry name" value="V-set"/>
    <property type="match status" value="2"/>
</dbReference>
<keyword evidence="5 14" id="KW-0812">Transmembrane</keyword>
<feature type="domain" description="Ig-like" evidence="15">
    <location>
        <begin position="144"/>
        <end position="250"/>
    </location>
</feature>
<keyword evidence="11 14" id="KW-0472">Membrane</keyword>
<evidence type="ECO:0000256" key="10">
    <source>
        <dbReference type="ARBA" id="ARBA00022989"/>
    </source>
</evidence>
<reference evidence="16" key="2">
    <citation type="submission" date="2025-09" db="UniProtKB">
        <authorList>
            <consortium name="Ensembl"/>
        </authorList>
    </citation>
    <scope>IDENTIFICATION</scope>
</reference>
<dbReference type="InterPro" id="IPR013106">
    <property type="entry name" value="Ig_V-set"/>
</dbReference>
<dbReference type="Proteomes" id="UP000694392">
    <property type="component" value="Unplaced"/>
</dbReference>
<evidence type="ECO:0000256" key="5">
    <source>
        <dbReference type="ARBA" id="ARBA00022692"/>
    </source>
</evidence>
<dbReference type="InterPro" id="IPR003599">
    <property type="entry name" value="Ig_sub"/>
</dbReference>
<evidence type="ECO:0000256" key="11">
    <source>
        <dbReference type="ARBA" id="ARBA00023136"/>
    </source>
</evidence>
<accession>A0A8D0GQY1</accession>
<evidence type="ECO:0000256" key="7">
    <source>
        <dbReference type="ARBA" id="ARBA00022737"/>
    </source>
</evidence>
<dbReference type="PANTHER" id="PTHR47011">
    <property type="entry name" value="CD226 ANTIGEN"/>
    <property type="match status" value="1"/>
</dbReference>
<dbReference type="GO" id="GO:0009897">
    <property type="term" value="C:external side of plasma membrane"/>
    <property type="evidence" value="ECO:0007669"/>
    <property type="project" value="Ensembl"/>
</dbReference>
<dbReference type="SUPFAM" id="SSF48726">
    <property type="entry name" value="Immunoglobulin"/>
    <property type="match status" value="2"/>
</dbReference>
<evidence type="ECO:0000256" key="9">
    <source>
        <dbReference type="ARBA" id="ARBA00022949"/>
    </source>
</evidence>
<evidence type="ECO:0000256" key="3">
    <source>
        <dbReference type="ARBA" id="ARBA00007810"/>
    </source>
</evidence>
<evidence type="ECO:0000313" key="17">
    <source>
        <dbReference type="Proteomes" id="UP000694392"/>
    </source>
</evidence>
<dbReference type="SMART" id="SM00409">
    <property type="entry name" value="IG"/>
    <property type="match status" value="2"/>
</dbReference>
<keyword evidence="7" id="KW-0677">Repeat</keyword>
<dbReference type="Gene3D" id="2.60.40.10">
    <property type="entry name" value="Immunoglobulins"/>
    <property type="match status" value="2"/>
</dbReference>
<comment type="similarity">
    <text evidence="3">Belongs to the nectin family.</text>
</comment>
<evidence type="ECO:0000256" key="14">
    <source>
        <dbReference type="SAM" id="Phobius"/>
    </source>
</evidence>
<dbReference type="GO" id="GO:0050839">
    <property type="term" value="F:cell adhesion molecule binding"/>
    <property type="evidence" value="ECO:0007669"/>
    <property type="project" value="TreeGrafter"/>
</dbReference>
<dbReference type="InterPro" id="IPR003598">
    <property type="entry name" value="Ig_sub2"/>
</dbReference>
<evidence type="ECO:0000256" key="4">
    <source>
        <dbReference type="ARBA" id="ARBA00022475"/>
    </source>
</evidence>
<evidence type="ECO:0000259" key="15">
    <source>
        <dbReference type="PROSITE" id="PS50835"/>
    </source>
</evidence>
<evidence type="ECO:0000256" key="2">
    <source>
        <dbReference type="ARBA" id="ARBA00004536"/>
    </source>
</evidence>
<evidence type="ECO:0000256" key="8">
    <source>
        <dbReference type="ARBA" id="ARBA00022889"/>
    </source>
</evidence>
<proteinExistence type="inferred from homology"/>
<comment type="subcellular location">
    <subcellularLocation>
        <location evidence="2">Cell junction</location>
        <location evidence="2">Adherens junction</location>
    </subcellularLocation>
    <subcellularLocation>
        <location evidence="1">Cell membrane</location>
        <topology evidence="1">Single-pass type I membrane protein</topology>
    </subcellularLocation>
</comment>
<dbReference type="InterPro" id="IPR036179">
    <property type="entry name" value="Ig-like_dom_sf"/>
</dbReference>
<gene>
    <name evidence="16" type="primary">CD226</name>
</gene>
<evidence type="ECO:0000256" key="12">
    <source>
        <dbReference type="ARBA" id="ARBA00023157"/>
    </source>
</evidence>
<dbReference type="GO" id="GO:0005912">
    <property type="term" value="C:adherens junction"/>
    <property type="evidence" value="ECO:0007669"/>
    <property type="project" value="UniProtKB-SubCell"/>
</dbReference>
<organism evidence="16 17">
    <name type="scientific">Sphenodon punctatus</name>
    <name type="common">Tuatara</name>
    <name type="synonym">Hatteria punctata</name>
    <dbReference type="NCBI Taxonomy" id="8508"/>
    <lineage>
        <taxon>Eukaryota</taxon>
        <taxon>Metazoa</taxon>
        <taxon>Chordata</taxon>
        <taxon>Craniata</taxon>
        <taxon>Vertebrata</taxon>
        <taxon>Euteleostomi</taxon>
        <taxon>Lepidosauria</taxon>
        <taxon>Sphenodontia</taxon>
        <taxon>Sphenodontidae</taxon>
        <taxon>Sphenodon</taxon>
    </lineage>
</organism>
<keyword evidence="13" id="KW-0325">Glycoprotein</keyword>
<keyword evidence="6" id="KW-0732">Signal</keyword>
<dbReference type="Ensembl" id="ENSSPUT00000013341.1">
    <property type="protein sequence ID" value="ENSSPUP00000012517.1"/>
    <property type="gene ID" value="ENSSPUG00000009615.1"/>
</dbReference>
<keyword evidence="12" id="KW-1015">Disulfide bond</keyword>
<evidence type="ECO:0000256" key="6">
    <source>
        <dbReference type="ARBA" id="ARBA00022729"/>
    </source>
</evidence>
<dbReference type="PANTHER" id="PTHR47011:SF1">
    <property type="entry name" value="CD226 ANTIGEN"/>
    <property type="match status" value="1"/>
</dbReference>
<dbReference type="FunFam" id="2.60.40.10:FF:000304">
    <property type="entry name" value="Nectin cell adhesion molecule 1"/>
    <property type="match status" value="1"/>
</dbReference>
<dbReference type="SMART" id="SM00408">
    <property type="entry name" value="IGc2"/>
    <property type="match status" value="2"/>
</dbReference>
<dbReference type="InterPro" id="IPR013783">
    <property type="entry name" value="Ig-like_fold"/>
</dbReference>
<dbReference type="GeneTree" id="ENSGT00500000044993"/>
<dbReference type="InterPro" id="IPR007110">
    <property type="entry name" value="Ig-like_dom"/>
</dbReference>
<keyword evidence="4" id="KW-1003">Cell membrane</keyword>
<dbReference type="PROSITE" id="PS50835">
    <property type="entry name" value="IG_LIKE"/>
    <property type="match status" value="2"/>
</dbReference>
<keyword evidence="17" id="KW-1185">Reference proteome</keyword>
<dbReference type="GO" id="GO:0002891">
    <property type="term" value="P:positive regulation of immunoglobulin mediated immune response"/>
    <property type="evidence" value="ECO:0007669"/>
    <property type="project" value="TreeGrafter"/>
</dbReference>
<dbReference type="GO" id="GO:0032729">
    <property type="term" value="P:positive regulation of type II interferon production"/>
    <property type="evidence" value="ECO:0007669"/>
    <property type="project" value="Ensembl"/>
</dbReference>
<feature type="domain" description="Ig-like" evidence="15">
    <location>
        <begin position="17"/>
        <end position="121"/>
    </location>
</feature>
<evidence type="ECO:0000313" key="16">
    <source>
        <dbReference type="Ensembl" id="ENSSPUP00000012517.1"/>
    </source>
</evidence>
<keyword evidence="8" id="KW-0130">Cell adhesion</keyword>